<organism evidence="3 4">
    <name type="scientific">Halogeometricum luteum</name>
    <dbReference type="NCBI Taxonomy" id="2950537"/>
    <lineage>
        <taxon>Archaea</taxon>
        <taxon>Methanobacteriati</taxon>
        <taxon>Methanobacteriota</taxon>
        <taxon>Stenosarchaea group</taxon>
        <taxon>Halobacteria</taxon>
        <taxon>Halobacteriales</taxon>
        <taxon>Haloferacaceae</taxon>
        <taxon>Halogeometricum</taxon>
    </lineage>
</organism>
<name>A0ABU2FZ90_9EURY</name>
<proteinExistence type="predicted"/>
<evidence type="ECO:0000259" key="2">
    <source>
        <dbReference type="Pfam" id="PF25213"/>
    </source>
</evidence>
<dbReference type="InterPro" id="IPR036390">
    <property type="entry name" value="WH_DNA-bd_sf"/>
</dbReference>
<comment type="caution">
    <text evidence="3">The sequence shown here is derived from an EMBL/GenBank/DDBJ whole genome shotgun (WGS) entry which is preliminary data.</text>
</comment>
<feature type="domain" description="Methanogenesis regulatory protein FilR1 middle" evidence="1">
    <location>
        <begin position="122"/>
        <end position="252"/>
    </location>
</feature>
<accession>A0ABU2FZ90</accession>
<dbReference type="SUPFAM" id="SSF46785">
    <property type="entry name" value="Winged helix' DNA-binding domain"/>
    <property type="match status" value="1"/>
</dbReference>
<dbReference type="InterPro" id="IPR057527">
    <property type="entry name" value="HVO_A0261-like_N"/>
</dbReference>
<dbReference type="RefSeq" id="WP_310927350.1">
    <property type="nucleotide sequence ID" value="NZ_JAMQOQ010000001.1"/>
</dbReference>
<keyword evidence="4" id="KW-1185">Reference proteome</keyword>
<dbReference type="EMBL" id="JAMQOQ010000001">
    <property type="protein sequence ID" value="MDS0293541.1"/>
    <property type="molecule type" value="Genomic_DNA"/>
</dbReference>
<evidence type="ECO:0000313" key="3">
    <source>
        <dbReference type="EMBL" id="MDS0293541.1"/>
    </source>
</evidence>
<evidence type="ECO:0000259" key="1">
    <source>
        <dbReference type="Pfam" id="PF08350"/>
    </source>
</evidence>
<dbReference type="InterPro" id="IPR013561">
    <property type="entry name" value="FilR1_middle_dom"/>
</dbReference>
<sequence length="261" mass="27890">MTRDDDERLRRTLERRSAVASRLAAAPARKPALVDALDSSRSTVDRAIDELAAVGCVRREDSEYALTTTGRLALRTYEGYRSATDAIAATTEFVNCLPADAPLDTSLLDGASVSMSSEHVPDQALAPSTDLFKRATRMRGLAPVVLGFYPNTVAEQLSRDELTVEIVASAEVLGALPSIPDVGTASLSEADGLSLYESGGELPYALWLMETPESDYAGITAYDAGGAAGVLMNDSPAAVEWAESEYERYRADASEANPFRS</sequence>
<gene>
    <name evidence="3" type="ORF">NDI79_05045</name>
</gene>
<evidence type="ECO:0008006" key="5">
    <source>
        <dbReference type="Google" id="ProtNLM"/>
    </source>
</evidence>
<protein>
    <recommendedName>
        <fullName evidence="5">Transcriptional regulator</fullName>
    </recommendedName>
</protein>
<dbReference type="Pfam" id="PF08350">
    <property type="entry name" value="FilR1_middle"/>
    <property type="match status" value="1"/>
</dbReference>
<evidence type="ECO:0000313" key="4">
    <source>
        <dbReference type="Proteomes" id="UP001254813"/>
    </source>
</evidence>
<reference evidence="3 4" key="1">
    <citation type="submission" date="2022-06" db="EMBL/GenBank/DDBJ databases">
        <title>Halogeometricum sp. a new haloarchaeum isolate from saline soil.</title>
        <authorList>
            <person name="Strakova D."/>
            <person name="Galisteo C."/>
            <person name="Sanchez-Porro C."/>
            <person name="Ventosa A."/>
        </authorList>
    </citation>
    <scope>NUCLEOTIDE SEQUENCE [LARGE SCALE GENOMIC DNA]</scope>
    <source>
        <strain evidence="4">S3BR25-2</strain>
    </source>
</reference>
<feature type="domain" description="HVO-A0261-like N-terminal" evidence="2">
    <location>
        <begin position="10"/>
        <end position="85"/>
    </location>
</feature>
<dbReference type="Pfam" id="PF25213">
    <property type="entry name" value="HVO_A0261_N"/>
    <property type="match status" value="1"/>
</dbReference>
<dbReference type="Proteomes" id="UP001254813">
    <property type="component" value="Unassembled WGS sequence"/>
</dbReference>